<name>A0ABT9VLJ8_9BACI</name>
<gene>
    <name evidence="1" type="ORF">J2S06_000918</name>
</gene>
<dbReference type="RefSeq" id="WP_044746936.1">
    <property type="nucleotide sequence ID" value="NZ_JAUSTR010000001.1"/>
</dbReference>
<accession>A0ABT9VLJ8</accession>
<organism evidence="1 2">
    <name type="scientific">Aeribacillus alveayuensis</name>
    <dbReference type="NCBI Taxonomy" id="279215"/>
    <lineage>
        <taxon>Bacteria</taxon>
        <taxon>Bacillati</taxon>
        <taxon>Bacillota</taxon>
        <taxon>Bacilli</taxon>
        <taxon>Bacillales</taxon>
        <taxon>Bacillaceae</taxon>
        <taxon>Aeribacillus</taxon>
    </lineage>
</organism>
<protein>
    <recommendedName>
        <fullName evidence="3">Phage protein</fullName>
    </recommendedName>
</protein>
<comment type="caution">
    <text evidence="1">The sequence shown here is derived from an EMBL/GenBank/DDBJ whole genome shotgun (WGS) entry which is preliminary data.</text>
</comment>
<dbReference type="EMBL" id="JAUSTR010000001">
    <property type="protein sequence ID" value="MDQ0161848.1"/>
    <property type="molecule type" value="Genomic_DNA"/>
</dbReference>
<sequence length="69" mass="8161">MNNRTMLYELFLYPTDSGNIKLTIYFDHHEYQVFAELNECMSIGTHKNKRKAVKYAIKELITAYESINP</sequence>
<reference evidence="1 2" key="1">
    <citation type="submission" date="2023-07" db="EMBL/GenBank/DDBJ databases">
        <title>Genomic Encyclopedia of Type Strains, Phase IV (KMG-IV): sequencing the most valuable type-strain genomes for metagenomic binning, comparative biology and taxonomic classification.</title>
        <authorList>
            <person name="Goeker M."/>
        </authorList>
    </citation>
    <scope>NUCLEOTIDE SEQUENCE [LARGE SCALE GENOMIC DNA]</scope>
    <source>
        <strain evidence="1 2">DSM 19092</strain>
    </source>
</reference>
<proteinExistence type="predicted"/>
<evidence type="ECO:0008006" key="3">
    <source>
        <dbReference type="Google" id="ProtNLM"/>
    </source>
</evidence>
<evidence type="ECO:0000313" key="2">
    <source>
        <dbReference type="Proteomes" id="UP001225646"/>
    </source>
</evidence>
<evidence type="ECO:0000313" key="1">
    <source>
        <dbReference type="EMBL" id="MDQ0161848.1"/>
    </source>
</evidence>
<dbReference type="Proteomes" id="UP001225646">
    <property type="component" value="Unassembled WGS sequence"/>
</dbReference>
<keyword evidence="2" id="KW-1185">Reference proteome</keyword>